<protein>
    <recommendedName>
        <fullName evidence="3">Secreted protein</fullName>
    </recommendedName>
</protein>
<sequence length="89" mass="10433">MRSQQFIFAFVSLASGDLLRKKLLQLSSMRILPAFSSKILMASCLTLRSLIQCEFIFVYGVRKWSRFIFLHVAVQFSQHHLLKRLSLFH</sequence>
<accession>A0ABI7W144</accession>
<dbReference type="GeneTree" id="ENSGT01140000286561"/>
<reference evidence="1" key="3">
    <citation type="submission" date="2025-09" db="UniProtKB">
        <authorList>
            <consortium name="Ensembl"/>
        </authorList>
    </citation>
    <scope>IDENTIFICATION</scope>
    <source>
        <strain evidence="1">breed Abyssinian</strain>
    </source>
</reference>
<dbReference type="Ensembl" id="ENSFCTT00005006362.1">
    <property type="protein sequence ID" value="ENSFCTP00005004048.1"/>
    <property type="gene ID" value="ENSFCTG00005002391.1"/>
</dbReference>
<reference evidence="1" key="2">
    <citation type="submission" date="2025-08" db="UniProtKB">
        <authorList>
            <consortium name="Ensembl"/>
        </authorList>
    </citation>
    <scope>IDENTIFICATION</scope>
    <source>
        <strain evidence="1">breed Abyssinian</strain>
    </source>
</reference>
<name>A0ABI7W144_FELCA</name>
<gene>
    <name evidence="1" type="primary">SMIM22</name>
</gene>
<evidence type="ECO:0000313" key="2">
    <source>
        <dbReference type="Proteomes" id="UP000823872"/>
    </source>
</evidence>
<keyword evidence="2" id="KW-1185">Reference proteome</keyword>
<reference evidence="1 2" key="1">
    <citation type="submission" date="2021-02" db="EMBL/GenBank/DDBJ databases">
        <title>Safari Cat Assemblies.</title>
        <authorList>
            <person name="Bredemeyer K.R."/>
            <person name="Murphy W.J."/>
        </authorList>
    </citation>
    <scope>NUCLEOTIDE SEQUENCE [LARGE SCALE GENOMIC DNA]</scope>
</reference>
<evidence type="ECO:0008006" key="3">
    <source>
        <dbReference type="Google" id="ProtNLM"/>
    </source>
</evidence>
<organism evidence="1 2">
    <name type="scientific">Felis catus</name>
    <name type="common">Cat</name>
    <name type="synonym">Felis silvestris catus</name>
    <dbReference type="NCBI Taxonomy" id="9685"/>
    <lineage>
        <taxon>Eukaryota</taxon>
        <taxon>Metazoa</taxon>
        <taxon>Chordata</taxon>
        <taxon>Craniata</taxon>
        <taxon>Vertebrata</taxon>
        <taxon>Euteleostomi</taxon>
        <taxon>Mammalia</taxon>
        <taxon>Eutheria</taxon>
        <taxon>Laurasiatheria</taxon>
        <taxon>Carnivora</taxon>
        <taxon>Feliformia</taxon>
        <taxon>Felidae</taxon>
        <taxon>Felinae</taxon>
        <taxon>Felis</taxon>
    </lineage>
</organism>
<dbReference type="Proteomes" id="UP000823872">
    <property type="component" value="Chromosome A2"/>
</dbReference>
<proteinExistence type="predicted"/>
<evidence type="ECO:0000313" key="1">
    <source>
        <dbReference type="Ensembl" id="ENSFCTP00005004048.1"/>
    </source>
</evidence>